<gene>
    <name evidence="1" type="ORF">AGR7C_Lc120047</name>
</gene>
<name>A0A1S7R2E8_9HYPH</name>
<dbReference type="AlphaFoldDB" id="A0A1S7R2E8"/>
<evidence type="ECO:0000313" key="2">
    <source>
        <dbReference type="Proteomes" id="UP000191987"/>
    </source>
</evidence>
<dbReference type="Proteomes" id="UP000191987">
    <property type="component" value="Unassembled WGS sequence"/>
</dbReference>
<accession>A0A1S7R2E8</accession>
<organism evidence="1 2">
    <name type="scientific">Agrobacterium deltaense Zutra 3/1</name>
    <dbReference type="NCBI Taxonomy" id="1183427"/>
    <lineage>
        <taxon>Bacteria</taxon>
        <taxon>Pseudomonadati</taxon>
        <taxon>Pseudomonadota</taxon>
        <taxon>Alphaproteobacteria</taxon>
        <taxon>Hyphomicrobiales</taxon>
        <taxon>Rhizobiaceae</taxon>
        <taxon>Rhizobium/Agrobacterium group</taxon>
        <taxon>Agrobacterium</taxon>
    </lineage>
</organism>
<dbReference type="EMBL" id="FBWG01000030">
    <property type="protein sequence ID" value="CUX45875.1"/>
    <property type="molecule type" value="Genomic_DNA"/>
</dbReference>
<protein>
    <submittedName>
        <fullName evidence="1">Uncharacterized protein</fullName>
    </submittedName>
</protein>
<reference evidence="1 2" key="1">
    <citation type="submission" date="2016-01" db="EMBL/GenBank/DDBJ databases">
        <authorList>
            <person name="Oliw E.H."/>
        </authorList>
    </citation>
    <scope>NUCLEOTIDE SEQUENCE [LARGE SCALE GENOMIC DNA]</scope>
    <source>
        <strain evidence="1 2">Zutra 3-1</strain>
    </source>
</reference>
<proteinExistence type="predicted"/>
<evidence type="ECO:0000313" key="1">
    <source>
        <dbReference type="EMBL" id="CUX45875.1"/>
    </source>
</evidence>
<sequence length="24" mass="2873">MYISQGILRYILCLALALQYTLRR</sequence>